<name>A0A2M9Z7L1_9LEPT</name>
<evidence type="ECO:0000313" key="1">
    <source>
        <dbReference type="EMBL" id="PJZ64374.1"/>
    </source>
</evidence>
<dbReference type="AlphaFoldDB" id="A0A2M9Z7L1"/>
<comment type="caution">
    <text evidence="1">The sequence shown here is derived from an EMBL/GenBank/DDBJ whole genome shotgun (WGS) entry which is preliminary data.</text>
</comment>
<protein>
    <submittedName>
        <fullName evidence="1">Circularly permuted ATPgrasp domain protein</fullName>
    </submittedName>
</protein>
<organism evidence="1 2">
    <name type="scientific">Leptospira wolffii</name>
    <dbReference type="NCBI Taxonomy" id="409998"/>
    <lineage>
        <taxon>Bacteria</taxon>
        <taxon>Pseudomonadati</taxon>
        <taxon>Spirochaetota</taxon>
        <taxon>Spirochaetia</taxon>
        <taxon>Leptospirales</taxon>
        <taxon>Leptospiraceae</taxon>
        <taxon>Leptospira</taxon>
    </lineage>
</organism>
<dbReference type="SUPFAM" id="SSF56059">
    <property type="entry name" value="Glutathione synthetase ATP-binding domain-like"/>
    <property type="match status" value="1"/>
</dbReference>
<reference evidence="1 2" key="1">
    <citation type="submission" date="2017-07" db="EMBL/GenBank/DDBJ databases">
        <title>Leptospira spp. isolated from tropical soils.</title>
        <authorList>
            <person name="Thibeaux R."/>
            <person name="Iraola G."/>
            <person name="Ferres I."/>
            <person name="Bierque E."/>
            <person name="Girault D."/>
            <person name="Soupe-Gilbert M.-E."/>
            <person name="Picardeau M."/>
            <person name="Goarant C."/>
        </authorList>
    </citation>
    <scope>NUCLEOTIDE SEQUENCE [LARGE SCALE GENOMIC DNA]</scope>
    <source>
        <strain evidence="1 2">FH2-C-A2</strain>
    </source>
</reference>
<sequence length="415" mass="47642">MNADVIISNYLNENCSCSTLDKTMIERESTQIDQLSKFYSETPSFISTSELERIKNVLRALRKVVRLSSVRSEFLKGYSELKRNGSISGGVFMSMDFHLTSKGPKLIEINTNAGGAFLQWKLLQAQIRCCKAVDLALPNETELERLKDKFYSIFIEEWNASKRSGVPSFIAIIDDEPSKQFLYPEFVFFKELFLSKGIGCEILSPDQVQLREDCLFFENQKIDLVYNRLTDFHFSDPKYRNIRTAWKAETVVVTPNPMDYDLFANKKNLSTFSDADFLKEEGLDPEDIEILSSSVPKTLSLAEEESDEIWNNRKYYFFKPKEGFGSKAAYYGGKLTKNKFQEILSGNYIMQEFVPPSIRTTSLSGKEEELKMDIRAYIYQDEILLLASRLYQGQTTNFRTPGGGFSPLYVLPKLE</sequence>
<dbReference type="Proteomes" id="UP000231912">
    <property type="component" value="Unassembled WGS sequence"/>
</dbReference>
<dbReference type="EMBL" id="NPDT01000010">
    <property type="protein sequence ID" value="PJZ64374.1"/>
    <property type="molecule type" value="Genomic_DNA"/>
</dbReference>
<dbReference type="RefSeq" id="WP_100760144.1">
    <property type="nucleotide sequence ID" value="NZ_NPDT01000010.1"/>
</dbReference>
<evidence type="ECO:0000313" key="2">
    <source>
        <dbReference type="Proteomes" id="UP000231912"/>
    </source>
</evidence>
<proteinExistence type="predicted"/>
<accession>A0A2M9Z7L1</accession>
<gene>
    <name evidence="1" type="ORF">CH371_18320</name>
</gene>